<dbReference type="AlphaFoldDB" id="A0A8H5CR05"/>
<dbReference type="GO" id="GO:0003677">
    <property type="term" value="F:DNA binding"/>
    <property type="evidence" value="ECO:0007669"/>
    <property type="project" value="UniProtKB-KW"/>
</dbReference>
<feature type="region of interest" description="Disordered" evidence="2">
    <location>
        <begin position="41"/>
        <end position="65"/>
    </location>
</feature>
<evidence type="ECO:0000256" key="1">
    <source>
        <dbReference type="ARBA" id="ARBA00023125"/>
    </source>
</evidence>
<feature type="domain" description="HTH CENPB-type" evidence="3">
    <location>
        <begin position="1"/>
        <end position="32"/>
    </location>
</feature>
<evidence type="ECO:0000313" key="4">
    <source>
        <dbReference type="EMBL" id="KAF5345481.1"/>
    </source>
</evidence>
<feature type="region of interest" description="Disordered" evidence="2">
    <location>
        <begin position="275"/>
        <end position="303"/>
    </location>
</feature>
<evidence type="ECO:0000259" key="3">
    <source>
        <dbReference type="PROSITE" id="PS51253"/>
    </source>
</evidence>
<feature type="compositionally biased region" description="Basic residues" evidence="2">
    <location>
        <begin position="222"/>
        <end position="237"/>
    </location>
</feature>
<name>A0A8H5CR05_9AGAR</name>
<keyword evidence="1" id="KW-0238">DNA-binding</keyword>
<keyword evidence="5" id="KW-1185">Reference proteome</keyword>
<dbReference type="OrthoDB" id="3265672at2759"/>
<reference evidence="4 5" key="1">
    <citation type="journal article" date="2020" name="ISME J.">
        <title>Uncovering the hidden diversity of litter-decomposition mechanisms in mushroom-forming fungi.</title>
        <authorList>
            <person name="Floudas D."/>
            <person name="Bentzer J."/>
            <person name="Ahren D."/>
            <person name="Johansson T."/>
            <person name="Persson P."/>
            <person name="Tunlid A."/>
        </authorList>
    </citation>
    <scope>NUCLEOTIDE SEQUENCE [LARGE SCALE GENOMIC DNA]</scope>
    <source>
        <strain evidence="4 5">CBS 146.42</strain>
    </source>
</reference>
<feature type="region of interest" description="Disordered" evidence="2">
    <location>
        <begin position="222"/>
        <end position="242"/>
    </location>
</feature>
<evidence type="ECO:0000256" key="2">
    <source>
        <dbReference type="SAM" id="MobiDB-lite"/>
    </source>
</evidence>
<gene>
    <name evidence="4" type="ORF">D9756_011375</name>
</gene>
<dbReference type="InterPro" id="IPR006600">
    <property type="entry name" value="HTH_CenpB_DNA-bd_dom"/>
</dbReference>
<evidence type="ECO:0000313" key="5">
    <source>
        <dbReference type="Proteomes" id="UP000559027"/>
    </source>
</evidence>
<accession>A0A8H5CR05</accession>
<dbReference type="EMBL" id="JAACJO010000045">
    <property type="protein sequence ID" value="KAF5345481.1"/>
    <property type="molecule type" value="Genomic_DNA"/>
</dbReference>
<dbReference type="PROSITE" id="PS51253">
    <property type="entry name" value="HTH_CENPB"/>
    <property type="match status" value="1"/>
</dbReference>
<comment type="caution">
    <text evidence="4">The sequence shown here is derived from an EMBL/GenBank/DDBJ whole genome shotgun (WGS) entry which is preliminary data.</text>
</comment>
<dbReference type="Proteomes" id="UP000559027">
    <property type="component" value="Unassembled WGS sequence"/>
</dbReference>
<proteinExistence type="predicted"/>
<organism evidence="4 5">
    <name type="scientific">Leucocoprinus leucothites</name>
    <dbReference type="NCBI Taxonomy" id="201217"/>
    <lineage>
        <taxon>Eukaryota</taxon>
        <taxon>Fungi</taxon>
        <taxon>Dikarya</taxon>
        <taxon>Basidiomycota</taxon>
        <taxon>Agaricomycotina</taxon>
        <taxon>Agaricomycetes</taxon>
        <taxon>Agaricomycetidae</taxon>
        <taxon>Agaricales</taxon>
        <taxon>Agaricineae</taxon>
        <taxon>Agaricaceae</taxon>
        <taxon>Leucocoprinus</taxon>
    </lineage>
</organism>
<protein>
    <recommendedName>
        <fullName evidence="3">HTH CENPB-type domain-containing protein</fullName>
    </recommendedName>
</protein>
<sequence length="303" mass="34255">MLADYAHDICGKEVSKNWAQKFVERHPDLKVNEIITATTTTTTTTPVASEDPLSSASGAQAHSAVPPEPIPQFAISGMPPPLGPKASYNNLHSQNDHLRLLLEWSRIKLKKAYAIQKLMERENEWLHMVAFHKDKSKKKKTYSSLEAHHMTSEETMDELAKMEFMTKWKDVMKEAGQHFKIQRQMIVQHEREVEEQQCKAEAKRVEKAAKAAAQEVEQALKAMKKQGKKGRKATKKKSTQDHDTFMEDLNIPLPDSHPSTPSSELSFLLSFSDPETSGVVNEESAEEISTSHCRNPRRAVLTK</sequence>
<feature type="region of interest" description="Disordered" evidence="2">
    <location>
        <begin position="247"/>
        <end position="266"/>
    </location>
</feature>